<feature type="domain" description="SH3" evidence="8">
    <location>
        <begin position="1"/>
        <end position="58"/>
    </location>
</feature>
<dbReference type="InParanoid" id="S2JG55"/>
<dbReference type="Pfam" id="PF14604">
    <property type="entry name" value="SH3_9"/>
    <property type="match status" value="2"/>
</dbReference>
<dbReference type="CDD" id="cd00174">
    <property type="entry name" value="SH3"/>
    <property type="match status" value="2"/>
</dbReference>
<accession>S2JG55</accession>
<evidence type="ECO:0000259" key="8">
    <source>
        <dbReference type="PROSITE" id="PS50002"/>
    </source>
</evidence>
<dbReference type="PANTHER" id="PTHR14167">
    <property type="entry name" value="SH3 DOMAIN-CONTAINING"/>
    <property type="match status" value="1"/>
</dbReference>
<keyword evidence="4" id="KW-0472">Membrane</keyword>
<evidence type="ECO:0000256" key="1">
    <source>
        <dbReference type="ARBA" id="ARBA00004170"/>
    </source>
</evidence>
<dbReference type="Gene3D" id="2.30.30.40">
    <property type="entry name" value="SH3 Domains"/>
    <property type="match status" value="3"/>
</dbReference>
<feature type="region of interest" description="Disordered" evidence="7">
    <location>
        <begin position="56"/>
        <end position="120"/>
    </location>
</feature>
<dbReference type="Pfam" id="PF07653">
    <property type="entry name" value="SH3_2"/>
    <property type="match status" value="1"/>
</dbReference>
<evidence type="ECO:0000256" key="2">
    <source>
        <dbReference type="ARBA" id="ARBA00022443"/>
    </source>
</evidence>
<feature type="compositionally biased region" description="Polar residues" evidence="7">
    <location>
        <begin position="569"/>
        <end position="581"/>
    </location>
</feature>
<feature type="compositionally biased region" description="Basic and acidic residues" evidence="7">
    <location>
        <begin position="244"/>
        <end position="269"/>
    </location>
</feature>
<organism evidence="9 10">
    <name type="scientific">Mucor circinelloides f. circinelloides (strain 1006PhL)</name>
    <name type="common">Mucormycosis agent</name>
    <name type="synonym">Calyptromyces circinelloides</name>
    <dbReference type="NCBI Taxonomy" id="1220926"/>
    <lineage>
        <taxon>Eukaryota</taxon>
        <taxon>Fungi</taxon>
        <taxon>Fungi incertae sedis</taxon>
        <taxon>Mucoromycota</taxon>
        <taxon>Mucoromycotina</taxon>
        <taxon>Mucoromycetes</taxon>
        <taxon>Mucorales</taxon>
        <taxon>Mucorineae</taxon>
        <taxon>Mucoraceae</taxon>
        <taxon>Mucor</taxon>
    </lineage>
</organism>
<feature type="compositionally biased region" description="Polar residues" evidence="7">
    <location>
        <begin position="381"/>
        <end position="396"/>
    </location>
</feature>
<evidence type="ECO:0000313" key="9">
    <source>
        <dbReference type="EMBL" id="EPB89291.1"/>
    </source>
</evidence>
<gene>
    <name evidence="9" type="ORF">HMPREF1544_03916</name>
</gene>
<dbReference type="OMA" id="KSTEHRH"/>
<proteinExistence type="predicted"/>
<sequence length="867" mass="94800">MSVIAHHPYEATRDDEISFVKDEVIKVTDDSDPDWWVGKKKDGSLGFFPSNFVTIRDDSNADNEKPKVEQSSQDVIDNTEAHQSEDVALSNDSAKPSEEENAHADVETEEPAPEEKKVDQIIGMARVMEDYASQEPGEISLPRGGIINVYEVIDDEWSRGELNGKVGRYPSKYVEDIDMPGRPDLGRQLSAGSADGPKSSLNDEDASAPKGGFKLAAFGVKQGGIGSLLAGGFPGLKKTGGAPKKTEPEPEPAVETKKEATNEEPKPEALSEATSPTAFVPSVPAFTASEDVPEKKPAAEEKKQEKSLGKAIVLHPYDADNEDELSLLRGEYVDILDRNADDGWWKGKNERGESGVFPSNFVKELEENSFAPPTPTRSRRSVNTASISSAAESSPNLAKPPQVPRPASVQTPSTTRPVTLSQRPSSVQTPSSTSAPLATPPKPFAAPIAQTTSAPITEEAEETEQAIKEEEQYDADEEKPSSPGKSEVEESPAFTPIVAERQLPATVITEKEEEKIDSPVVVEEDPISDQEEKESGVDEAPFMKQEEKIEQSIESPSVDKSVDAEISPKQANNDDPTTTRSVSDDVPAEIKQESKDSVVIEEESEDEFKEASEEATSIISDQKPVVIEQDKEADASSTEKEKNDAEKDESIAREVKEEEEVPVVVEEEKNEFDNIPSGPKLSAPTRARLGGRARRSPQAIHNEPSQMETLQKELEAEEKEEEAKKPVVPEKPASPPAKPIKPIFAKFPTPFAAGAADEISKRNLKPTQTRRLWDEKPAEEKPSSASEEEPAPIRPSGVKNIASRFNFNGGGGGSNEVLETKLKNHTKNEIEKVRKEFELLLQEERDKRTQLETTVAELIEKIKSLEN</sequence>
<dbReference type="PRINTS" id="PR00452">
    <property type="entry name" value="SH3DOMAIN"/>
</dbReference>
<protein>
    <recommendedName>
        <fullName evidence="8">SH3 domain-containing protein</fullName>
    </recommendedName>
</protein>
<feature type="region of interest" description="Disordered" evidence="7">
    <location>
        <begin position="341"/>
        <end position="360"/>
    </location>
</feature>
<feature type="compositionally biased region" description="Basic and acidic residues" evidence="7">
    <location>
        <begin position="174"/>
        <end position="185"/>
    </location>
</feature>
<keyword evidence="2 5" id="KW-0728">SH3 domain</keyword>
<feature type="compositionally biased region" description="Basic and acidic residues" evidence="7">
    <location>
        <begin position="95"/>
        <end position="106"/>
    </location>
</feature>
<comment type="subcellular location">
    <subcellularLocation>
        <location evidence="1">Membrane</location>
        <topology evidence="1">Peripheral membrane protein</topology>
    </subcellularLocation>
</comment>
<keyword evidence="3 6" id="KW-0175">Coiled coil</keyword>
<evidence type="ECO:0000256" key="5">
    <source>
        <dbReference type="PROSITE-ProRule" id="PRU00192"/>
    </source>
</evidence>
<dbReference type="SUPFAM" id="SSF50044">
    <property type="entry name" value="SH3-domain"/>
    <property type="match status" value="3"/>
</dbReference>
<feature type="region of interest" description="Disordered" evidence="7">
    <location>
        <begin position="174"/>
        <end position="211"/>
    </location>
</feature>
<dbReference type="VEuPathDB" id="FungiDB:HMPREF1544_03916"/>
<keyword evidence="10" id="KW-1185">Reference proteome</keyword>
<dbReference type="PROSITE" id="PS50002">
    <property type="entry name" value="SH3"/>
    <property type="match status" value="3"/>
</dbReference>
<dbReference type="InterPro" id="IPR036028">
    <property type="entry name" value="SH3-like_dom_sf"/>
</dbReference>
<feature type="domain" description="SH3" evidence="8">
    <location>
        <begin position="306"/>
        <end position="367"/>
    </location>
</feature>
<feature type="region of interest" description="Disordered" evidence="7">
    <location>
        <begin position="365"/>
        <end position="818"/>
    </location>
</feature>
<dbReference type="EMBL" id="KE123937">
    <property type="protein sequence ID" value="EPB89291.1"/>
    <property type="molecule type" value="Genomic_DNA"/>
</dbReference>
<reference evidence="10" key="1">
    <citation type="submission" date="2013-05" db="EMBL/GenBank/DDBJ databases">
        <title>The Genome sequence of Mucor circinelloides f. circinelloides 1006PhL.</title>
        <authorList>
            <consortium name="The Broad Institute Genomics Platform"/>
            <person name="Cuomo C."/>
            <person name="Earl A."/>
            <person name="Findley K."/>
            <person name="Lee S.C."/>
            <person name="Walker B."/>
            <person name="Young S."/>
            <person name="Zeng Q."/>
            <person name="Gargeya S."/>
            <person name="Fitzgerald M."/>
            <person name="Haas B."/>
            <person name="Abouelleil A."/>
            <person name="Allen A.W."/>
            <person name="Alvarado L."/>
            <person name="Arachchi H.M."/>
            <person name="Berlin A.M."/>
            <person name="Chapman S.B."/>
            <person name="Gainer-Dewar J."/>
            <person name="Goldberg J."/>
            <person name="Griggs A."/>
            <person name="Gujja S."/>
            <person name="Hansen M."/>
            <person name="Howarth C."/>
            <person name="Imamovic A."/>
            <person name="Ireland A."/>
            <person name="Larimer J."/>
            <person name="McCowan C."/>
            <person name="Murphy C."/>
            <person name="Pearson M."/>
            <person name="Poon T.W."/>
            <person name="Priest M."/>
            <person name="Roberts A."/>
            <person name="Saif S."/>
            <person name="Shea T."/>
            <person name="Sisk P."/>
            <person name="Sykes S."/>
            <person name="Wortman J."/>
            <person name="Nusbaum C."/>
            <person name="Birren B."/>
        </authorList>
    </citation>
    <scope>NUCLEOTIDE SEQUENCE [LARGE SCALE GENOMIC DNA]</scope>
    <source>
        <strain evidence="10">1006PhL</strain>
    </source>
</reference>
<feature type="compositionally biased region" description="Low complexity" evidence="7">
    <location>
        <begin position="740"/>
        <end position="753"/>
    </location>
</feature>
<evidence type="ECO:0000256" key="7">
    <source>
        <dbReference type="SAM" id="MobiDB-lite"/>
    </source>
</evidence>
<evidence type="ECO:0000256" key="6">
    <source>
        <dbReference type="SAM" id="Coils"/>
    </source>
</evidence>
<dbReference type="STRING" id="1220926.S2JG55"/>
<evidence type="ECO:0000313" key="10">
    <source>
        <dbReference type="Proteomes" id="UP000014254"/>
    </source>
</evidence>
<feature type="compositionally biased region" description="Basic and acidic residues" evidence="7">
    <location>
        <begin position="628"/>
        <end position="656"/>
    </location>
</feature>
<feature type="domain" description="SH3" evidence="8">
    <location>
        <begin position="120"/>
        <end position="179"/>
    </location>
</feature>
<dbReference type="eggNOG" id="KOG1029">
    <property type="taxonomic scope" value="Eukaryota"/>
</dbReference>
<feature type="compositionally biased region" description="Basic and acidic residues" evidence="7">
    <location>
        <begin position="341"/>
        <end position="353"/>
    </location>
</feature>
<name>S2JG55_MUCC1</name>
<feature type="compositionally biased region" description="Acidic residues" evidence="7">
    <location>
        <begin position="599"/>
        <end position="608"/>
    </location>
</feature>
<feature type="region of interest" description="Disordered" evidence="7">
    <location>
        <begin position="231"/>
        <end position="312"/>
    </location>
</feature>
<dbReference type="OrthoDB" id="5340910at2759"/>
<feature type="compositionally biased region" description="Polar residues" evidence="7">
    <location>
        <begin position="408"/>
        <end position="428"/>
    </location>
</feature>
<dbReference type="InterPro" id="IPR001452">
    <property type="entry name" value="SH3_domain"/>
</dbReference>
<feature type="compositionally biased region" description="Basic and acidic residues" evidence="7">
    <location>
        <begin position="292"/>
        <end position="308"/>
    </location>
</feature>
<feature type="coiled-coil region" evidence="6">
    <location>
        <begin position="823"/>
        <end position="861"/>
    </location>
</feature>
<feature type="compositionally biased region" description="Basic and acidic residues" evidence="7">
    <location>
        <begin position="56"/>
        <end position="68"/>
    </location>
</feature>
<dbReference type="Proteomes" id="UP000014254">
    <property type="component" value="Unassembled WGS sequence"/>
</dbReference>
<dbReference type="InterPro" id="IPR050384">
    <property type="entry name" value="Endophilin_SH3RF"/>
</dbReference>
<feature type="compositionally biased region" description="Basic and acidic residues" evidence="7">
    <location>
        <begin position="588"/>
        <end position="598"/>
    </location>
</feature>
<evidence type="ECO:0000256" key="4">
    <source>
        <dbReference type="ARBA" id="ARBA00023136"/>
    </source>
</evidence>
<dbReference type="AlphaFoldDB" id="S2JG55"/>
<evidence type="ECO:0000256" key="3">
    <source>
        <dbReference type="ARBA" id="ARBA00023054"/>
    </source>
</evidence>
<dbReference type="SMART" id="SM00326">
    <property type="entry name" value="SH3"/>
    <property type="match status" value="3"/>
</dbReference>
<feature type="compositionally biased region" description="Acidic residues" evidence="7">
    <location>
        <begin position="522"/>
        <end position="532"/>
    </location>
</feature>
<dbReference type="PANTHER" id="PTHR14167:SF81">
    <property type="entry name" value="ENDOPHILIN-A"/>
    <property type="match status" value="1"/>
</dbReference>
<feature type="compositionally biased region" description="Basic and acidic residues" evidence="7">
    <location>
        <begin position="771"/>
        <end position="782"/>
    </location>
</feature>